<evidence type="ECO:0000313" key="2">
    <source>
        <dbReference type="EMBL" id="MBC8588332.1"/>
    </source>
</evidence>
<dbReference type="Pfam" id="PF12611">
    <property type="entry name" value="Flagellar_put"/>
    <property type="match status" value="1"/>
</dbReference>
<accession>A0A926EVM0</accession>
<gene>
    <name evidence="2" type="ORF">H8707_08770</name>
</gene>
<protein>
    <recommendedName>
        <fullName evidence="4">Flagellar protein</fullName>
    </recommendedName>
</protein>
<organism evidence="2 3">
    <name type="scientific">Paratissierella segnis</name>
    <dbReference type="NCBI Taxonomy" id="2763679"/>
    <lineage>
        <taxon>Bacteria</taxon>
        <taxon>Bacillati</taxon>
        <taxon>Bacillota</taxon>
        <taxon>Tissierellia</taxon>
        <taxon>Tissierellales</taxon>
        <taxon>Tissierellaceae</taxon>
        <taxon>Paratissierella</taxon>
    </lineage>
</organism>
<feature type="coiled-coil region" evidence="1">
    <location>
        <begin position="51"/>
        <end position="78"/>
    </location>
</feature>
<dbReference type="Proteomes" id="UP000601171">
    <property type="component" value="Unassembled WGS sequence"/>
</dbReference>
<proteinExistence type="predicted"/>
<dbReference type="EMBL" id="JACRTG010000018">
    <property type="protein sequence ID" value="MBC8588332.1"/>
    <property type="molecule type" value="Genomic_DNA"/>
</dbReference>
<reference evidence="2" key="1">
    <citation type="submission" date="2020-08" db="EMBL/GenBank/DDBJ databases">
        <title>Genome public.</title>
        <authorList>
            <person name="Liu C."/>
            <person name="Sun Q."/>
        </authorList>
    </citation>
    <scope>NUCLEOTIDE SEQUENCE</scope>
    <source>
        <strain evidence="2">BX21</strain>
    </source>
</reference>
<evidence type="ECO:0008006" key="4">
    <source>
        <dbReference type="Google" id="ProtNLM"/>
    </source>
</evidence>
<dbReference type="RefSeq" id="WP_262429780.1">
    <property type="nucleotide sequence ID" value="NZ_JACRTG010000018.1"/>
</dbReference>
<dbReference type="InterPro" id="IPR013367">
    <property type="entry name" value="Flagellar_put"/>
</dbReference>
<dbReference type="AlphaFoldDB" id="A0A926EVM0"/>
<evidence type="ECO:0000313" key="3">
    <source>
        <dbReference type="Proteomes" id="UP000601171"/>
    </source>
</evidence>
<keyword evidence="1" id="KW-0175">Coiled coil</keyword>
<evidence type="ECO:0000256" key="1">
    <source>
        <dbReference type="SAM" id="Coils"/>
    </source>
</evidence>
<keyword evidence="3" id="KW-1185">Reference proteome</keyword>
<dbReference type="NCBIfam" id="TIGR02530">
    <property type="entry name" value="flg_new"/>
    <property type="match status" value="1"/>
</dbReference>
<name>A0A926EVM0_9FIRM</name>
<sequence length="123" mass="13970">MNFRVERGQVIPVKNGASKETNAPSSLDFQKILQESLIKDEKIKISQHAKQRMLERNIKLKESDMNTLNQAMNNLEQKGARESLMLYKDLALIASVNNRTIITALQSDEMEIVTNIDSAVIIR</sequence>
<comment type="caution">
    <text evidence="2">The sequence shown here is derived from an EMBL/GenBank/DDBJ whole genome shotgun (WGS) entry which is preliminary data.</text>
</comment>